<organism evidence="1 2">
    <name type="scientific">Limosilactobacillus reuteri</name>
    <name type="common">Lactobacillus reuteri</name>
    <dbReference type="NCBI Taxonomy" id="1598"/>
    <lineage>
        <taxon>Bacteria</taxon>
        <taxon>Bacillati</taxon>
        <taxon>Bacillota</taxon>
        <taxon>Bacilli</taxon>
        <taxon>Lactobacillales</taxon>
        <taxon>Lactobacillaceae</taxon>
        <taxon>Limosilactobacillus</taxon>
    </lineage>
</organism>
<dbReference type="Proteomes" id="UP001198026">
    <property type="component" value="Unassembled WGS sequence"/>
</dbReference>
<reference evidence="1" key="1">
    <citation type="submission" date="2021-10" db="EMBL/GenBank/DDBJ databases">
        <title>Evolutionary history and lifestyle of the vertebrate symbiont Limosilactobacillus reuteri.</title>
        <authorList>
            <person name="Zheng J."/>
            <person name="Li F."/>
            <person name="Gaenzle M."/>
            <person name="Walter J."/>
        </authorList>
    </citation>
    <scope>NUCLEOTIDE SEQUENCE</scope>
    <source>
        <strain evidence="1">GQ_1_3_1</strain>
    </source>
</reference>
<dbReference type="AlphaFoldDB" id="A0AAW4X4R6"/>
<sequence>MMDITKISYSDLTVKALTLLDTDDKVRLYLMEATRIMRALYESDAVYTHERRAFRRNYWRFVLCCNLTPSMNRITATKIYARFVGGYCEGLEPKTVQIMGMLFEELAQSIHNGENKQAQQAILNNAINYLLKY</sequence>
<protein>
    <submittedName>
        <fullName evidence="1">Uncharacterized protein</fullName>
    </submittedName>
</protein>
<comment type="caution">
    <text evidence="1">The sequence shown here is derived from an EMBL/GenBank/DDBJ whole genome shotgun (WGS) entry which is preliminary data.</text>
</comment>
<proteinExistence type="predicted"/>
<dbReference type="RefSeq" id="WP_228340709.1">
    <property type="nucleotide sequence ID" value="NZ_JAJGWA010000115.1"/>
</dbReference>
<dbReference type="EMBL" id="JAJGWB010000114">
    <property type="protein sequence ID" value="MCC4477397.1"/>
    <property type="molecule type" value="Genomic_DNA"/>
</dbReference>
<evidence type="ECO:0000313" key="2">
    <source>
        <dbReference type="Proteomes" id="UP001198026"/>
    </source>
</evidence>
<gene>
    <name evidence="1" type="ORF">LMB76_04080</name>
</gene>
<accession>A0AAW4X4R6</accession>
<evidence type="ECO:0000313" key="1">
    <source>
        <dbReference type="EMBL" id="MCC4477397.1"/>
    </source>
</evidence>
<name>A0AAW4X4R6_LIMRT</name>